<proteinExistence type="predicted"/>
<accession>A0ABT0RW90</accession>
<keyword evidence="3" id="KW-1185">Reference proteome</keyword>
<feature type="domain" description="Transcription elongation factor GreA/GreB C-terminal" evidence="1">
    <location>
        <begin position="67"/>
        <end position="142"/>
    </location>
</feature>
<dbReference type="InterPro" id="IPR001437">
    <property type="entry name" value="Tscrpt_elong_fac_GreA/B_C"/>
</dbReference>
<organism evidence="2 3">
    <name type="scientific">Sphingomonas caseinilyticus</name>
    <dbReference type="NCBI Taxonomy" id="2908205"/>
    <lineage>
        <taxon>Bacteria</taxon>
        <taxon>Pseudomonadati</taxon>
        <taxon>Pseudomonadota</taxon>
        <taxon>Alphaproteobacteria</taxon>
        <taxon>Sphingomonadales</taxon>
        <taxon>Sphingomonadaceae</taxon>
        <taxon>Sphingomonas</taxon>
    </lineage>
</organism>
<dbReference type="InterPro" id="IPR036953">
    <property type="entry name" value="GreA/GreB_C_sf"/>
</dbReference>
<dbReference type="EMBL" id="JAMGBA010000002">
    <property type="protein sequence ID" value="MCL6699247.1"/>
    <property type="molecule type" value="Genomic_DNA"/>
</dbReference>
<dbReference type="SUPFAM" id="SSF54534">
    <property type="entry name" value="FKBP-like"/>
    <property type="match status" value="1"/>
</dbReference>
<name>A0ABT0RW90_9SPHN</name>
<dbReference type="PANTHER" id="PTHR30437:SF5">
    <property type="entry name" value="REGULATOR OF NUCLEOSIDE DIPHOSPHATE KINASE"/>
    <property type="match status" value="1"/>
</dbReference>
<dbReference type="InterPro" id="IPR023459">
    <property type="entry name" value="Tscrpt_elong_fac_GreA/B_fam"/>
</dbReference>
<sequence length="146" mass="15851">MELNHAGEARPSPSQLAEVRPPIHLLASESDLIADLALSAEHRHPVVAAMLLEEIERAELHEATEMPGGHVRLGSFVSFLDERSGQGRDVQLVLPVDANIAEGRVSILTPIGAALYGLAEGASINWPDLDGNERMIRILRVRQIAE</sequence>
<comment type="caution">
    <text evidence="2">The sequence shown here is derived from an EMBL/GenBank/DDBJ whole genome shotgun (WGS) entry which is preliminary data.</text>
</comment>
<keyword evidence="2" id="KW-0251">Elongation factor</keyword>
<dbReference type="PANTHER" id="PTHR30437">
    <property type="entry name" value="TRANSCRIPTION ELONGATION FACTOR GREA"/>
    <property type="match status" value="1"/>
</dbReference>
<dbReference type="Pfam" id="PF01272">
    <property type="entry name" value="GreA_GreB"/>
    <property type="match status" value="1"/>
</dbReference>
<evidence type="ECO:0000313" key="2">
    <source>
        <dbReference type="EMBL" id="MCL6699247.1"/>
    </source>
</evidence>
<keyword evidence="2" id="KW-0648">Protein biosynthesis</keyword>
<gene>
    <name evidence="2" type="ORF">LZ496_10700</name>
</gene>
<dbReference type="RefSeq" id="WP_249904667.1">
    <property type="nucleotide sequence ID" value="NZ_JAMGBA010000002.1"/>
</dbReference>
<dbReference type="Gene3D" id="3.10.50.30">
    <property type="entry name" value="Transcription elongation factor, GreA/GreB, C-terminal domain"/>
    <property type="match status" value="1"/>
</dbReference>
<evidence type="ECO:0000313" key="3">
    <source>
        <dbReference type="Proteomes" id="UP001203410"/>
    </source>
</evidence>
<evidence type="ECO:0000259" key="1">
    <source>
        <dbReference type="Pfam" id="PF01272"/>
    </source>
</evidence>
<protein>
    <submittedName>
        <fullName evidence="2">GreA/GreB family elongation factor</fullName>
    </submittedName>
</protein>
<reference evidence="2 3" key="1">
    <citation type="submission" date="2022-05" db="EMBL/GenBank/DDBJ databases">
        <authorList>
            <person name="Jo J.-H."/>
            <person name="Im W.-T."/>
        </authorList>
    </citation>
    <scope>NUCLEOTIDE SEQUENCE [LARGE SCALE GENOMIC DNA]</scope>
    <source>
        <strain evidence="2 3">NSE70-1</strain>
    </source>
</reference>
<dbReference type="GO" id="GO:0003746">
    <property type="term" value="F:translation elongation factor activity"/>
    <property type="evidence" value="ECO:0007669"/>
    <property type="project" value="UniProtKB-KW"/>
</dbReference>
<dbReference type="Proteomes" id="UP001203410">
    <property type="component" value="Unassembled WGS sequence"/>
</dbReference>